<dbReference type="Pfam" id="PF03083">
    <property type="entry name" value="MtN3_slv"/>
    <property type="match status" value="1"/>
</dbReference>
<comment type="similarity">
    <text evidence="2">Belongs to the SWEET sugar transporter family.</text>
</comment>
<dbReference type="Proteomes" id="UP001642360">
    <property type="component" value="Unassembled WGS sequence"/>
</dbReference>
<sequence length="174" mass="19304">MGGYSGHYWATAVGILGDIGSFMVYLAPLPTFYQIYKKKSTEGFQSVPYMIASFSAMLYIYYGLLKSNDAILITINSIPNVLGFNFGVLQMVLYVIYKNSKKVIDQKLPELQSKVIAVEGHKLPELTEQIIDVMKLSAMVCSEIIPVVPQLNDNGHDAVGEQNVPKQTMNTSKN</sequence>
<protein>
    <recommendedName>
        <fullName evidence="13">Bidirectional sugar transporter SWEET</fullName>
    </recommendedName>
</protein>
<dbReference type="Gene3D" id="1.20.1280.290">
    <property type="match status" value="1"/>
</dbReference>
<reference evidence="10 12" key="1">
    <citation type="submission" date="2024-02" db="EMBL/GenBank/DDBJ databases">
        <authorList>
            <person name="Vignale AGUSTIN F."/>
            <person name="Sosa J E."/>
            <person name="Modenutti C."/>
        </authorList>
    </citation>
    <scope>NUCLEOTIDE SEQUENCE [LARGE SCALE GENOMIC DNA]</scope>
</reference>
<evidence type="ECO:0000256" key="6">
    <source>
        <dbReference type="ARBA" id="ARBA00022737"/>
    </source>
</evidence>
<organism evidence="10 12">
    <name type="scientific">Ilex paraguariensis</name>
    <name type="common">yerba mate</name>
    <dbReference type="NCBI Taxonomy" id="185542"/>
    <lineage>
        <taxon>Eukaryota</taxon>
        <taxon>Viridiplantae</taxon>
        <taxon>Streptophyta</taxon>
        <taxon>Embryophyta</taxon>
        <taxon>Tracheophyta</taxon>
        <taxon>Spermatophyta</taxon>
        <taxon>Magnoliopsida</taxon>
        <taxon>eudicotyledons</taxon>
        <taxon>Gunneridae</taxon>
        <taxon>Pentapetalae</taxon>
        <taxon>asterids</taxon>
        <taxon>campanulids</taxon>
        <taxon>Aquifoliales</taxon>
        <taxon>Aquifoliaceae</taxon>
        <taxon>Ilex</taxon>
    </lineage>
</organism>
<gene>
    <name evidence="10" type="ORF">ILEXP_LOCUS53784</name>
    <name evidence="11" type="ORF">ILEXP_LOCUS57439</name>
</gene>
<dbReference type="EMBL" id="CAUOFW020009724">
    <property type="protein sequence ID" value="CAK9186939.1"/>
    <property type="molecule type" value="Genomic_DNA"/>
</dbReference>
<dbReference type="PANTHER" id="PTHR10791:SF22">
    <property type="entry name" value="BIDIRECTIONAL SUGAR TRANSPORTER SWEET11"/>
    <property type="match status" value="1"/>
</dbReference>
<evidence type="ECO:0000313" key="12">
    <source>
        <dbReference type="Proteomes" id="UP001642360"/>
    </source>
</evidence>
<proteinExistence type="inferred from homology"/>
<evidence type="ECO:0000256" key="7">
    <source>
        <dbReference type="ARBA" id="ARBA00022989"/>
    </source>
</evidence>
<feature type="transmembrane region" description="Helical" evidence="9">
    <location>
        <begin position="47"/>
        <end position="64"/>
    </location>
</feature>
<keyword evidence="12" id="KW-1185">Reference proteome</keyword>
<keyword evidence="5 9" id="KW-0812">Transmembrane</keyword>
<evidence type="ECO:0000256" key="4">
    <source>
        <dbReference type="ARBA" id="ARBA00022597"/>
    </source>
</evidence>
<dbReference type="FunFam" id="1.20.1280.290:FF:000007">
    <property type="entry name" value="Bidirectional sugar transporter SWEET7"/>
    <property type="match status" value="1"/>
</dbReference>
<dbReference type="AlphaFoldDB" id="A0ABC8UR20"/>
<evidence type="ECO:0000256" key="2">
    <source>
        <dbReference type="ARBA" id="ARBA00007809"/>
    </source>
</evidence>
<comment type="caution">
    <text evidence="10">The sequence shown here is derived from an EMBL/GenBank/DDBJ whole genome shotgun (WGS) entry which is preliminary data.</text>
</comment>
<dbReference type="GO" id="GO:0012505">
    <property type="term" value="C:endomembrane system"/>
    <property type="evidence" value="ECO:0007669"/>
    <property type="project" value="UniProtKB-SubCell"/>
</dbReference>
<keyword evidence="6" id="KW-0677">Repeat</keyword>
<keyword evidence="7 9" id="KW-1133">Transmembrane helix</keyword>
<evidence type="ECO:0000256" key="9">
    <source>
        <dbReference type="SAM" id="Phobius"/>
    </source>
</evidence>
<accession>A0ABC8UR20</accession>
<dbReference type="PANTHER" id="PTHR10791">
    <property type="entry name" value="RAG1-ACTIVATING PROTEIN 1"/>
    <property type="match status" value="1"/>
</dbReference>
<keyword evidence="3" id="KW-0813">Transport</keyword>
<evidence type="ECO:0000256" key="1">
    <source>
        <dbReference type="ARBA" id="ARBA00004127"/>
    </source>
</evidence>
<evidence type="ECO:0000256" key="3">
    <source>
        <dbReference type="ARBA" id="ARBA00022448"/>
    </source>
</evidence>
<evidence type="ECO:0000313" key="11">
    <source>
        <dbReference type="EMBL" id="CAK9186939.1"/>
    </source>
</evidence>
<evidence type="ECO:0008006" key="13">
    <source>
        <dbReference type="Google" id="ProtNLM"/>
    </source>
</evidence>
<dbReference type="InterPro" id="IPR004316">
    <property type="entry name" value="SWEET_rpt"/>
</dbReference>
<dbReference type="InterPro" id="IPR047664">
    <property type="entry name" value="SWEET"/>
</dbReference>
<keyword evidence="8 9" id="KW-0472">Membrane</keyword>
<evidence type="ECO:0000256" key="8">
    <source>
        <dbReference type="ARBA" id="ARBA00023136"/>
    </source>
</evidence>
<evidence type="ECO:0000313" key="10">
    <source>
        <dbReference type="EMBL" id="CAK9183515.1"/>
    </source>
</evidence>
<dbReference type="EMBL" id="CAUOFW020008669">
    <property type="protein sequence ID" value="CAK9183515.1"/>
    <property type="molecule type" value="Genomic_DNA"/>
</dbReference>
<evidence type="ECO:0000256" key="5">
    <source>
        <dbReference type="ARBA" id="ARBA00022692"/>
    </source>
</evidence>
<feature type="transmembrane region" description="Helical" evidence="9">
    <location>
        <begin position="6"/>
        <end position="26"/>
    </location>
</feature>
<feature type="transmembrane region" description="Helical" evidence="9">
    <location>
        <begin position="70"/>
        <end position="97"/>
    </location>
</feature>
<comment type="subcellular location">
    <subcellularLocation>
        <location evidence="1">Endomembrane system</location>
        <topology evidence="1">Multi-pass membrane protein</topology>
    </subcellularLocation>
</comment>
<name>A0ABC8UR20_9AQUA</name>
<keyword evidence="4" id="KW-0762">Sugar transport</keyword>